<dbReference type="GO" id="GO:0042147">
    <property type="term" value="P:retrograde transport, endosome to Golgi"/>
    <property type="evidence" value="ECO:0007669"/>
    <property type="project" value="UniProtKB-UniRule"/>
</dbReference>
<evidence type="ECO:0000256" key="1">
    <source>
        <dbReference type="ARBA" id="ARBA00006080"/>
    </source>
</evidence>
<keyword evidence="5" id="KW-1185">Reference proteome</keyword>
<dbReference type="AlphaFoldDB" id="A0AA86SXK8"/>
<dbReference type="Proteomes" id="UP001189624">
    <property type="component" value="Chromosome 7"/>
</dbReference>
<evidence type="ECO:0000256" key="3">
    <source>
        <dbReference type="SAM" id="MobiDB-lite"/>
    </source>
</evidence>
<dbReference type="GO" id="GO:0048193">
    <property type="term" value="P:Golgi vesicle transport"/>
    <property type="evidence" value="ECO:0007669"/>
    <property type="project" value="TreeGrafter"/>
</dbReference>
<feature type="compositionally biased region" description="Polar residues" evidence="3">
    <location>
        <begin position="21"/>
        <end position="43"/>
    </location>
</feature>
<comment type="similarity">
    <text evidence="1 2">Belongs to the VPS51 family.</text>
</comment>
<comment type="subcellular location">
    <subcellularLocation>
        <location evidence="2">Golgi apparatus</location>
        <location evidence="2">trans-Golgi network</location>
    </subcellularLocation>
</comment>
<keyword evidence="2" id="KW-0653">Protein transport</keyword>
<dbReference type="GO" id="GO:0007030">
    <property type="term" value="P:Golgi organization"/>
    <property type="evidence" value="ECO:0007669"/>
    <property type="project" value="UniProtKB-UniRule"/>
</dbReference>
<proteinExistence type="inferred from homology"/>
<evidence type="ECO:0000313" key="5">
    <source>
        <dbReference type="Proteomes" id="UP001189624"/>
    </source>
</evidence>
<accession>A0AA86SXK8</accession>
<dbReference type="GO" id="GO:0000938">
    <property type="term" value="C:GARP complex"/>
    <property type="evidence" value="ECO:0007669"/>
    <property type="project" value="UniProtKB-UniRule"/>
</dbReference>
<gene>
    <name evidence="4" type="ORF">AYBTSS11_LOCUS22469</name>
</gene>
<dbReference type="GO" id="GO:0016020">
    <property type="term" value="C:membrane"/>
    <property type="evidence" value="ECO:0007669"/>
    <property type="project" value="TreeGrafter"/>
</dbReference>
<reference evidence="4" key="1">
    <citation type="submission" date="2023-10" db="EMBL/GenBank/DDBJ databases">
        <authorList>
            <person name="Domelevo Entfellner J.-B."/>
        </authorList>
    </citation>
    <scope>NUCLEOTIDE SEQUENCE</scope>
</reference>
<dbReference type="GO" id="GO:0007041">
    <property type="term" value="P:lysosomal transport"/>
    <property type="evidence" value="ECO:0007669"/>
    <property type="project" value="TreeGrafter"/>
</dbReference>
<sequence>MGADEVPMDDKAKRMRDLLSSFYSPDPSNSNTNSKHASLDDINSTSFDPDQYMNILAYKCNLEGLLQRHVEMAAEIKNLDTDLQMLVYENYNKFISATDTIKRHDEE</sequence>
<evidence type="ECO:0000313" key="4">
    <source>
        <dbReference type="EMBL" id="CAJ1969837.1"/>
    </source>
</evidence>
<organism evidence="4 5">
    <name type="scientific">Sphenostylis stenocarpa</name>
    <dbReference type="NCBI Taxonomy" id="92480"/>
    <lineage>
        <taxon>Eukaryota</taxon>
        <taxon>Viridiplantae</taxon>
        <taxon>Streptophyta</taxon>
        <taxon>Embryophyta</taxon>
        <taxon>Tracheophyta</taxon>
        <taxon>Spermatophyta</taxon>
        <taxon>Magnoliopsida</taxon>
        <taxon>eudicotyledons</taxon>
        <taxon>Gunneridae</taxon>
        <taxon>Pentapetalae</taxon>
        <taxon>rosids</taxon>
        <taxon>fabids</taxon>
        <taxon>Fabales</taxon>
        <taxon>Fabaceae</taxon>
        <taxon>Papilionoideae</taxon>
        <taxon>50 kb inversion clade</taxon>
        <taxon>NPAAA clade</taxon>
        <taxon>indigoferoid/millettioid clade</taxon>
        <taxon>Phaseoleae</taxon>
        <taxon>Sphenostylis</taxon>
    </lineage>
</organism>
<dbReference type="PANTHER" id="PTHR15954:SF4">
    <property type="entry name" value="VACUOLAR PROTEIN SORTING-ASSOCIATED PROTEIN 51 HOMOLOG"/>
    <property type="match status" value="1"/>
</dbReference>
<evidence type="ECO:0000256" key="2">
    <source>
        <dbReference type="RuleBase" id="RU368010"/>
    </source>
</evidence>
<dbReference type="GO" id="GO:0015031">
    <property type="term" value="P:protein transport"/>
    <property type="evidence" value="ECO:0007669"/>
    <property type="project" value="UniProtKB-UniRule"/>
</dbReference>
<keyword evidence="2" id="KW-0445">Lipid transport</keyword>
<dbReference type="Pfam" id="PF08700">
    <property type="entry name" value="VPS51_Exo84_N"/>
    <property type="match status" value="1"/>
</dbReference>
<feature type="region of interest" description="Disordered" evidence="3">
    <location>
        <begin position="17"/>
        <end position="43"/>
    </location>
</feature>
<dbReference type="PANTHER" id="PTHR15954">
    <property type="entry name" value="VACUOLAR PROTEIN SORTING-ASSOCIATED PROTEIN 51 HOMOLOG"/>
    <property type="match status" value="1"/>
</dbReference>
<dbReference type="GO" id="GO:0032456">
    <property type="term" value="P:endocytic recycling"/>
    <property type="evidence" value="ECO:0007669"/>
    <property type="project" value="TreeGrafter"/>
</dbReference>
<comment type="function">
    <text evidence="2">Acts as component of the GARP complex that is involved in retrograde transport from early and late endosomes to the trans-Golgi network (TGN).</text>
</comment>
<dbReference type="GO" id="GO:1990745">
    <property type="term" value="C:EARP complex"/>
    <property type="evidence" value="ECO:0007669"/>
    <property type="project" value="TreeGrafter"/>
</dbReference>
<protein>
    <recommendedName>
        <fullName evidence="2">Vacuolar protein sorting-associated protein 51 homolog</fullName>
    </recommendedName>
</protein>
<dbReference type="EMBL" id="OY731404">
    <property type="protein sequence ID" value="CAJ1969837.1"/>
    <property type="molecule type" value="Genomic_DNA"/>
</dbReference>
<keyword evidence="2" id="KW-0333">Golgi apparatus</keyword>
<dbReference type="GO" id="GO:0006869">
    <property type="term" value="P:lipid transport"/>
    <property type="evidence" value="ECO:0007669"/>
    <property type="project" value="UniProtKB-UniRule"/>
</dbReference>
<comment type="subunit">
    <text evidence="2">Component of the Golgi-associated retrograde protein (GARP) complex.</text>
</comment>
<dbReference type="GO" id="GO:0005829">
    <property type="term" value="C:cytosol"/>
    <property type="evidence" value="ECO:0007669"/>
    <property type="project" value="GOC"/>
</dbReference>
<name>A0AA86SXK8_9FABA</name>
<dbReference type="InterPro" id="IPR014812">
    <property type="entry name" value="Vps51"/>
</dbReference>
<keyword evidence="2" id="KW-0813">Transport</keyword>
<dbReference type="Gramene" id="rna-AYBTSS11_LOCUS22469">
    <property type="protein sequence ID" value="CAJ1969837.1"/>
    <property type="gene ID" value="gene-AYBTSS11_LOCUS22469"/>
</dbReference>